<keyword evidence="2" id="KW-1185">Reference proteome</keyword>
<evidence type="ECO:0000313" key="1">
    <source>
        <dbReference type="EMBL" id="KAL0121477.1"/>
    </source>
</evidence>
<accession>A0AAW2G4M7</accession>
<dbReference type="EMBL" id="JADYXP020000006">
    <property type="protein sequence ID" value="KAL0121477.1"/>
    <property type="molecule type" value="Genomic_DNA"/>
</dbReference>
<comment type="caution">
    <text evidence="1">The sequence shown here is derived from an EMBL/GenBank/DDBJ whole genome shotgun (WGS) entry which is preliminary data.</text>
</comment>
<evidence type="ECO:0000313" key="2">
    <source>
        <dbReference type="Proteomes" id="UP001430953"/>
    </source>
</evidence>
<protein>
    <submittedName>
        <fullName evidence="1">Uncharacterized protein</fullName>
    </submittedName>
</protein>
<organism evidence="1 2">
    <name type="scientific">Cardiocondyla obscurior</name>
    <dbReference type="NCBI Taxonomy" id="286306"/>
    <lineage>
        <taxon>Eukaryota</taxon>
        <taxon>Metazoa</taxon>
        <taxon>Ecdysozoa</taxon>
        <taxon>Arthropoda</taxon>
        <taxon>Hexapoda</taxon>
        <taxon>Insecta</taxon>
        <taxon>Pterygota</taxon>
        <taxon>Neoptera</taxon>
        <taxon>Endopterygota</taxon>
        <taxon>Hymenoptera</taxon>
        <taxon>Apocrita</taxon>
        <taxon>Aculeata</taxon>
        <taxon>Formicoidea</taxon>
        <taxon>Formicidae</taxon>
        <taxon>Myrmicinae</taxon>
        <taxon>Cardiocondyla</taxon>
    </lineage>
</organism>
<dbReference type="AlphaFoldDB" id="A0AAW2G4M7"/>
<dbReference type="Proteomes" id="UP001430953">
    <property type="component" value="Unassembled WGS sequence"/>
</dbReference>
<sequence>MYKEKISEILCDFIRYCIQSKTLLRSTAFSCIRNQFDLRPARCCGIAFIAELHLL</sequence>
<gene>
    <name evidence="1" type="ORF">PUN28_006767</name>
</gene>
<proteinExistence type="predicted"/>
<name>A0AAW2G4M7_9HYME</name>
<reference evidence="1 2" key="1">
    <citation type="submission" date="2023-03" db="EMBL/GenBank/DDBJ databases">
        <title>High recombination rates correlate with genetic variation in Cardiocondyla obscurior ants.</title>
        <authorList>
            <person name="Errbii M."/>
        </authorList>
    </citation>
    <scope>NUCLEOTIDE SEQUENCE [LARGE SCALE GENOMIC DNA]</scope>
    <source>
        <strain evidence="1">Alpha-2009</strain>
        <tissue evidence="1">Whole body</tissue>
    </source>
</reference>